<dbReference type="InterPro" id="IPR036850">
    <property type="entry name" value="NDK-like_dom_sf"/>
</dbReference>
<evidence type="ECO:0000256" key="14">
    <source>
        <dbReference type="ARBA" id="ARBA00080209"/>
    </source>
</evidence>
<evidence type="ECO:0000256" key="4">
    <source>
        <dbReference type="ARBA" id="ARBA00022490"/>
    </source>
</evidence>
<dbReference type="GO" id="GO:0007283">
    <property type="term" value="P:spermatogenesis"/>
    <property type="evidence" value="ECO:0007669"/>
    <property type="project" value="UniProtKB-KW"/>
</dbReference>
<keyword evidence="7" id="KW-0378">Hydrolase</keyword>
<dbReference type="GO" id="GO:0030154">
    <property type="term" value="P:cell differentiation"/>
    <property type="evidence" value="ECO:0007669"/>
    <property type="project" value="UniProtKB-KW"/>
</dbReference>
<dbReference type="InterPro" id="IPR034907">
    <property type="entry name" value="NDK-like_dom"/>
</dbReference>
<evidence type="ECO:0000256" key="5">
    <source>
        <dbReference type="ARBA" id="ARBA00022737"/>
    </source>
</evidence>
<evidence type="ECO:0000256" key="7">
    <source>
        <dbReference type="ARBA" id="ARBA00022801"/>
    </source>
</evidence>
<reference evidence="19 20" key="1">
    <citation type="journal article" date="2020" name="Nature">
        <title>Six reference-quality genomes reveal evolution of bat adaptations.</title>
        <authorList>
            <person name="Jebb D."/>
            <person name="Huang Z."/>
            <person name="Pippel M."/>
            <person name="Hughes G.M."/>
            <person name="Lavrichenko K."/>
            <person name="Devanna P."/>
            <person name="Winkler S."/>
            <person name="Jermiin L.S."/>
            <person name="Skirmuntt E.C."/>
            <person name="Katzourakis A."/>
            <person name="Burkitt-Gray L."/>
            <person name="Ray D.A."/>
            <person name="Sullivan K.A.M."/>
            <person name="Roscito J.G."/>
            <person name="Kirilenko B.M."/>
            <person name="Davalos L.M."/>
            <person name="Corthals A.P."/>
            <person name="Power M.L."/>
            <person name="Jones G."/>
            <person name="Ransome R.D."/>
            <person name="Dechmann D.K.N."/>
            <person name="Locatelli A.G."/>
            <person name="Puechmaille S.J."/>
            <person name="Fedrigo O."/>
            <person name="Jarvis E.D."/>
            <person name="Hiller M."/>
            <person name="Vernes S.C."/>
            <person name="Myers E.W."/>
            <person name="Teeling E.C."/>
        </authorList>
    </citation>
    <scope>NUCLEOTIDE SEQUENCE [LARGE SCALE GENOMIC DNA]</scope>
    <source>
        <strain evidence="19">MRouAeg1</strain>
        <tissue evidence="19">Muscle</tissue>
    </source>
</reference>
<keyword evidence="3" id="KW-0217">Developmental protein</keyword>
<evidence type="ECO:0000256" key="6">
    <source>
        <dbReference type="ARBA" id="ARBA00022782"/>
    </source>
</evidence>
<feature type="region of interest" description="Disordered" evidence="17">
    <location>
        <begin position="16"/>
        <end position="41"/>
    </location>
</feature>
<evidence type="ECO:0000256" key="15">
    <source>
        <dbReference type="ARBA" id="ARBA00080800"/>
    </source>
</evidence>
<evidence type="ECO:0000313" key="19">
    <source>
        <dbReference type="EMBL" id="KAF6419022.1"/>
    </source>
</evidence>
<keyword evidence="8" id="KW-0744">Spermatogenesis</keyword>
<dbReference type="Proteomes" id="UP000593571">
    <property type="component" value="Unassembled WGS sequence"/>
</dbReference>
<comment type="similarity">
    <text evidence="16">Belongs to the NDK family.</text>
</comment>
<dbReference type="PANTHER" id="PTHR46135:SF2">
    <property type="entry name" value="THIOREDOXIN DOMAIN-CONTAINING PROTEIN 3"/>
    <property type="match status" value="1"/>
</dbReference>
<dbReference type="AlphaFoldDB" id="A0A7J8D7V0"/>
<dbReference type="PANTHER" id="PTHR46135">
    <property type="entry name" value="NME/NM23 FAMILY MEMBER 8"/>
    <property type="match status" value="1"/>
</dbReference>
<evidence type="ECO:0000256" key="17">
    <source>
        <dbReference type="SAM" id="MobiDB-lite"/>
    </source>
</evidence>
<comment type="subunit">
    <text evidence="2">Monomer.</text>
</comment>
<proteinExistence type="inferred from homology"/>
<evidence type="ECO:0000256" key="13">
    <source>
        <dbReference type="ARBA" id="ARBA00080016"/>
    </source>
</evidence>
<dbReference type="GO" id="GO:0016787">
    <property type="term" value="F:hydrolase activity"/>
    <property type="evidence" value="ECO:0007669"/>
    <property type="project" value="UniProtKB-KW"/>
</dbReference>
<organism evidence="19 20">
    <name type="scientific">Rousettus aegyptiacus</name>
    <name type="common">Egyptian fruit bat</name>
    <name type="synonym">Pteropus aegyptiacus</name>
    <dbReference type="NCBI Taxonomy" id="9407"/>
    <lineage>
        <taxon>Eukaryota</taxon>
        <taxon>Metazoa</taxon>
        <taxon>Chordata</taxon>
        <taxon>Craniata</taxon>
        <taxon>Vertebrata</taxon>
        <taxon>Euteleostomi</taxon>
        <taxon>Mammalia</taxon>
        <taxon>Eutheria</taxon>
        <taxon>Laurasiatheria</taxon>
        <taxon>Chiroptera</taxon>
        <taxon>Yinpterochiroptera</taxon>
        <taxon>Pteropodoidea</taxon>
        <taxon>Pteropodidae</taxon>
        <taxon>Rousettinae</taxon>
        <taxon>Rousettus</taxon>
    </lineage>
</organism>
<dbReference type="Pfam" id="PF00334">
    <property type="entry name" value="NDK"/>
    <property type="match status" value="1"/>
</dbReference>
<evidence type="ECO:0000256" key="3">
    <source>
        <dbReference type="ARBA" id="ARBA00022473"/>
    </source>
</evidence>
<dbReference type="SMART" id="SM00562">
    <property type="entry name" value="NDK"/>
    <property type="match status" value="1"/>
</dbReference>
<comment type="function">
    <text evidence="10">Probably required during the final stages of sperm tail maturation in the testis and/or epididymis, where extensive disulfide bonding of fibrous sheath (FS) proteins occurs. In vitro, it has neither nucleoside diphosphate kinase (NDPK) activity nor reducing activity on disulfide bonds. Exhibits a 3'-5' exonuclease activity with a preference for single-stranded DNA, suggesting roles in DNA proofreading and repair.</text>
</comment>
<feature type="domain" description="Nucleoside diphosphate kinase-like" evidence="18">
    <location>
        <begin position="94"/>
        <end position="234"/>
    </location>
</feature>
<dbReference type="FunFam" id="3.30.70.141:FF:000012">
    <property type="entry name" value="Thioredoxin domain-containing protein 3"/>
    <property type="match status" value="1"/>
</dbReference>
<keyword evidence="6" id="KW-0221">Differentiation</keyword>
<evidence type="ECO:0000256" key="1">
    <source>
        <dbReference type="ARBA" id="ARBA00004496"/>
    </source>
</evidence>
<dbReference type="CDD" id="cd04416">
    <property type="entry name" value="NDPk_TX"/>
    <property type="match status" value="1"/>
</dbReference>
<dbReference type="EMBL" id="JACASE010000013">
    <property type="protein sequence ID" value="KAF6419022.1"/>
    <property type="molecule type" value="Genomic_DNA"/>
</dbReference>
<evidence type="ECO:0000256" key="2">
    <source>
        <dbReference type="ARBA" id="ARBA00011245"/>
    </source>
</evidence>
<comment type="similarity">
    <text evidence="11">In the C-terminal section; belongs to the NDK family.</text>
</comment>
<protein>
    <recommendedName>
        <fullName evidence="12">Thioredoxin domain-containing protein 3</fullName>
    </recommendedName>
    <alternativeName>
        <fullName evidence="14">3'-5' exonuclease NME8</fullName>
    </alternativeName>
    <alternativeName>
        <fullName evidence="15">NME/NM23 family member 8</fullName>
    </alternativeName>
    <alternativeName>
        <fullName evidence="13">Spermatid-specific thioredoxin-2</fullName>
    </alternativeName>
</protein>
<evidence type="ECO:0000256" key="16">
    <source>
        <dbReference type="PROSITE-ProRule" id="PRU00706"/>
    </source>
</evidence>
<evidence type="ECO:0000256" key="9">
    <source>
        <dbReference type="ARBA" id="ARBA00023157"/>
    </source>
</evidence>
<dbReference type="InterPro" id="IPR051766">
    <property type="entry name" value="TXND_domain-containing"/>
</dbReference>
<dbReference type="Gene3D" id="3.30.70.141">
    <property type="entry name" value="Nucleoside diphosphate kinase-like domain"/>
    <property type="match status" value="2"/>
</dbReference>
<evidence type="ECO:0000256" key="10">
    <source>
        <dbReference type="ARBA" id="ARBA00058364"/>
    </source>
</evidence>
<evidence type="ECO:0000256" key="8">
    <source>
        <dbReference type="ARBA" id="ARBA00022871"/>
    </source>
</evidence>
<comment type="caution">
    <text evidence="19">The sequence shown here is derived from an EMBL/GenBank/DDBJ whole genome shotgun (WGS) entry which is preliminary data.</text>
</comment>
<keyword evidence="20" id="KW-1185">Reference proteome</keyword>
<dbReference type="GO" id="GO:0005737">
    <property type="term" value="C:cytoplasm"/>
    <property type="evidence" value="ECO:0007669"/>
    <property type="project" value="UniProtKB-SubCell"/>
</dbReference>
<dbReference type="PROSITE" id="PS51374">
    <property type="entry name" value="NDPK_LIKE"/>
    <property type="match status" value="1"/>
</dbReference>
<keyword evidence="4" id="KW-0963">Cytoplasm</keyword>
<name>A0A7J8D7V0_ROUAE</name>
<sequence>MTNGISYILVISQGNKQDPPWKETVPNPESELEPSENQHEMVTPTVMEKWDSLQDYIERQHLSEFCDIEENMANVNKVIDIFFPDFKSITSIKLERIMALLRPDLFKKKKEDVLNIIQDEGFKILMQRQIVLSEEEAQTLCKEYKNEDYFENLIENMTSGPSLALVLLRDNGLQHWKKLIGPNTLEEAKECLPESLCVQFAMESLPINQLYGSVSLEAAEREIQYFFPPQNTLGLIKPHVTQEQREEIIDLIKEAGFEITQMKEVLLTEDQADKIYFKIKKRDFYKDVLEVLSE</sequence>
<evidence type="ECO:0000256" key="12">
    <source>
        <dbReference type="ARBA" id="ARBA00068138"/>
    </source>
</evidence>
<dbReference type="GO" id="GO:0036126">
    <property type="term" value="C:sperm flagellum"/>
    <property type="evidence" value="ECO:0007669"/>
    <property type="project" value="UniProtKB-ARBA"/>
</dbReference>
<evidence type="ECO:0000256" key="11">
    <source>
        <dbReference type="ARBA" id="ARBA00060743"/>
    </source>
</evidence>
<evidence type="ECO:0000313" key="20">
    <source>
        <dbReference type="Proteomes" id="UP000593571"/>
    </source>
</evidence>
<comment type="caution">
    <text evidence="16">Lacks conserved residue(s) required for the propagation of feature annotation.</text>
</comment>
<accession>A0A7J8D7V0</accession>
<gene>
    <name evidence="19" type="ORF">HJG63_014222</name>
</gene>
<keyword evidence="9" id="KW-1015">Disulfide bond</keyword>
<dbReference type="SUPFAM" id="SSF54919">
    <property type="entry name" value="Nucleoside diphosphate kinase, NDK"/>
    <property type="match status" value="2"/>
</dbReference>
<keyword evidence="5" id="KW-0677">Repeat</keyword>
<comment type="subcellular location">
    <subcellularLocation>
        <location evidence="1">Cytoplasm</location>
    </subcellularLocation>
</comment>
<evidence type="ECO:0000259" key="18">
    <source>
        <dbReference type="SMART" id="SM00562"/>
    </source>
</evidence>